<dbReference type="EMBL" id="LBVV01000023">
    <property type="protein sequence ID" value="KKQ93281.1"/>
    <property type="molecule type" value="Genomic_DNA"/>
</dbReference>
<comment type="pathway">
    <text evidence="1">Carbohydrate degradation; glycolysis; D-glyceraldehyde 3-phosphate and glycerone phosphate from D-glucose: step 2/4.</text>
</comment>
<gene>
    <name evidence="9" type="ORF">UT18_C0023G0019</name>
</gene>
<dbReference type="InterPro" id="IPR014710">
    <property type="entry name" value="RmlC-like_jellyroll"/>
</dbReference>
<dbReference type="SUPFAM" id="SSF51161">
    <property type="entry name" value="Trimeric LpxA-like enzymes"/>
    <property type="match status" value="1"/>
</dbReference>
<proteinExistence type="inferred from homology"/>
<evidence type="ECO:0000313" key="10">
    <source>
        <dbReference type="Proteomes" id="UP000034207"/>
    </source>
</evidence>
<dbReference type="InterPro" id="IPR005835">
    <property type="entry name" value="NTP_transferase_dom"/>
</dbReference>
<dbReference type="InterPro" id="IPR010551">
    <property type="entry name" value="G6P_isomerase_prok"/>
</dbReference>
<protein>
    <recommendedName>
        <fullName evidence="3">glucose-6-phosphate isomerase</fullName>
        <ecNumber evidence="3">5.3.1.9</ecNumber>
    </recommendedName>
</protein>
<sequence>MKALILAGGYATRLWPLTKEKAKPLLLVNGKPMITHVMDKIPSEIEVFVATNETFKKDFNAWKKSLKRPVKMVFEKTSHNANKLGAIGAIASFIKENKINEDLIIIGGDNYFKFEIQDFLANYKGDTLIAAYNVGSLEIAKRFGVLSVQGNKVVEFAEKPQEPKSTLVNTFCCVFPKEIYPMLFDFVKIHTDNQGSFIEYLVNKTDVRAYITEEDWFDIGSFDGYMEAHRNASKERNHDNSSKFFGVDFWGEKNTIRGNVFIDEGTAIKNSTIDNCIILGHCMIEDSTLKNCIIDEGSYISNCKLSETMIEKGTHISNTVLRKDKKKHLDRDLSIDAGIAVKLKGFDLMLKGRKVEFATRLLEEARPYFAKPKAESKITEIYRMYRDIHLEQDEVKLRNNNLRYDITVVAPGLIGDEYIKTIGHYHPVIKGSEVTYPEIYEVIEGHANYVLQNCKENHCNEVIVIDAKAGDKVIIPPNYGHVTINVGHKYLVMANITADNFSSDYKDYEQYRGAAVYRTKAGWVPNPKYSVTSYKKVRPNLSWYKYDENLPLYKSLIKSTSNYDFLVNPDKYDFSKVFEVVSEIKFS</sequence>
<comment type="similarity">
    <text evidence="2">Belongs to the archaeal-type GPI family.</text>
</comment>
<dbReference type="Gene3D" id="2.60.120.10">
    <property type="entry name" value="Jelly Rolls"/>
    <property type="match status" value="1"/>
</dbReference>
<dbReference type="GO" id="GO:0016740">
    <property type="term" value="F:transferase activity"/>
    <property type="evidence" value="ECO:0007669"/>
    <property type="project" value="UniProtKB-KW"/>
</dbReference>
<feature type="domain" description="Glucose-6-phosphate isomerase prokaryote" evidence="8">
    <location>
        <begin position="378"/>
        <end position="522"/>
    </location>
</feature>
<keyword evidence="4" id="KW-0312">Gluconeogenesis</keyword>
<dbReference type="EC" id="5.3.1.9" evidence="3"/>
<dbReference type="PANTHER" id="PTHR42883:SF2">
    <property type="entry name" value="THYMIDYLYLTRANSFERASE"/>
    <property type="match status" value="1"/>
</dbReference>
<comment type="caution">
    <text evidence="9">The sequence shown here is derived from an EMBL/GenBank/DDBJ whole genome shotgun (WGS) entry which is preliminary data.</text>
</comment>
<dbReference type="Gene3D" id="2.160.10.10">
    <property type="entry name" value="Hexapeptide repeat proteins"/>
    <property type="match status" value="1"/>
</dbReference>
<organism evidence="9 10">
    <name type="scientific">candidate division CPR2 bacterium GW2011_GWC2_39_10</name>
    <dbReference type="NCBI Taxonomy" id="1618345"/>
    <lineage>
        <taxon>Bacteria</taxon>
        <taxon>Bacteria division CPR2</taxon>
    </lineage>
</organism>
<evidence type="ECO:0000256" key="5">
    <source>
        <dbReference type="ARBA" id="ARBA00023152"/>
    </source>
</evidence>
<dbReference type="UniPathway" id="UPA00109">
    <property type="reaction ID" value="UER00181"/>
</dbReference>
<dbReference type="InterPro" id="IPR011051">
    <property type="entry name" value="RmlC_Cupin_sf"/>
</dbReference>
<dbReference type="GO" id="GO:0006094">
    <property type="term" value="P:gluconeogenesis"/>
    <property type="evidence" value="ECO:0007669"/>
    <property type="project" value="UniProtKB-KW"/>
</dbReference>
<evidence type="ECO:0000256" key="2">
    <source>
        <dbReference type="ARBA" id="ARBA00006542"/>
    </source>
</evidence>
<dbReference type="GO" id="GO:0004347">
    <property type="term" value="F:glucose-6-phosphate isomerase activity"/>
    <property type="evidence" value="ECO:0007669"/>
    <property type="project" value="UniProtKB-EC"/>
</dbReference>
<dbReference type="CDD" id="cd02218">
    <property type="entry name" value="cupin_PGI"/>
    <property type="match status" value="1"/>
</dbReference>
<keyword evidence="9" id="KW-0808">Transferase</keyword>
<evidence type="ECO:0000259" key="7">
    <source>
        <dbReference type="Pfam" id="PF00483"/>
    </source>
</evidence>
<keyword evidence="5" id="KW-0324">Glycolysis</keyword>
<dbReference type="Proteomes" id="UP000034207">
    <property type="component" value="Unassembled WGS sequence"/>
</dbReference>
<dbReference type="CDD" id="cd04181">
    <property type="entry name" value="NTP_transferase"/>
    <property type="match status" value="1"/>
</dbReference>
<dbReference type="STRING" id="1618345.UT18_C0023G0019"/>
<evidence type="ECO:0000256" key="1">
    <source>
        <dbReference type="ARBA" id="ARBA00004926"/>
    </source>
</evidence>
<dbReference type="Pfam" id="PF06560">
    <property type="entry name" value="GPI"/>
    <property type="match status" value="1"/>
</dbReference>
<evidence type="ECO:0000313" key="9">
    <source>
        <dbReference type="EMBL" id="KKQ93281.1"/>
    </source>
</evidence>
<dbReference type="Pfam" id="PF00483">
    <property type="entry name" value="NTP_transferase"/>
    <property type="match status" value="1"/>
</dbReference>
<feature type="domain" description="Nucleotidyl transferase" evidence="7">
    <location>
        <begin position="2"/>
        <end position="233"/>
    </location>
</feature>
<dbReference type="GO" id="GO:0005737">
    <property type="term" value="C:cytoplasm"/>
    <property type="evidence" value="ECO:0007669"/>
    <property type="project" value="InterPro"/>
</dbReference>
<dbReference type="PATRIC" id="fig|1618345.3.peg.1069"/>
<evidence type="ECO:0000256" key="6">
    <source>
        <dbReference type="ARBA" id="ARBA00029321"/>
    </source>
</evidence>
<comment type="catalytic activity">
    <reaction evidence="6">
        <text>alpha-D-glucose 6-phosphate = beta-D-fructose 6-phosphate</text>
        <dbReference type="Rhea" id="RHEA:11816"/>
        <dbReference type="ChEBI" id="CHEBI:57634"/>
        <dbReference type="ChEBI" id="CHEBI:58225"/>
        <dbReference type="EC" id="5.3.1.9"/>
    </reaction>
</comment>
<dbReference type="PANTHER" id="PTHR42883">
    <property type="entry name" value="GLUCOSE-1-PHOSPHATE THYMIDYLTRANSFERASE"/>
    <property type="match status" value="1"/>
</dbReference>
<reference evidence="9 10" key="1">
    <citation type="journal article" date="2015" name="Nature">
        <title>rRNA introns, odd ribosomes, and small enigmatic genomes across a large radiation of phyla.</title>
        <authorList>
            <person name="Brown C.T."/>
            <person name="Hug L.A."/>
            <person name="Thomas B.C."/>
            <person name="Sharon I."/>
            <person name="Castelle C.J."/>
            <person name="Singh A."/>
            <person name="Wilkins M.J."/>
            <person name="Williams K.H."/>
            <person name="Banfield J.F."/>
        </authorList>
    </citation>
    <scope>NUCLEOTIDE SEQUENCE [LARGE SCALE GENOMIC DNA]</scope>
</reference>
<accession>A0A0G0PVC6</accession>
<dbReference type="SUPFAM" id="SSF53448">
    <property type="entry name" value="Nucleotide-diphospho-sugar transferases"/>
    <property type="match status" value="1"/>
</dbReference>
<dbReference type="GO" id="GO:0006096">
    <property type="term" value="P:glycolytic process"/>
    <property type="evidence" value="ECO:0007669"/>
    <property type="project" value="UniProtKB-UniPathway"/>
</dbReference>
<dbReference type="InterPro" id="IPR011004">
    <property type="entry name" value="Trimer_LpxA-like_sf"/>
</dbReference>
<dbReference type="SUPFAM" id="SSF51182">
    <property type="entry name" value="RmlC-like cupins"/>
    <property type="match status" value="1"/>
</dbReference>
<evidence type="ECO:0000256" key="3">
    <source>
        <dbReference type="ARBA" id="ARBA00011952"/>
    </source>
</evidence>
<evidence type="ECO:0000259" key="8">
    <source>
        <dbReference type="Pfam" id="PF06560"/>
    </source>
</evidence>
<name>A0A0G0PVC6_UNCC2</name>
<dbReference type="InterPro" id="IPR029044">
    <property type="entry name" value="Nucleotide-diphossugar_trans"/>
</dbReference>
<dbReference type="Gene3D" id="3.90.550.10">
    <property type="entry name" value="Spore Coat Polysaccharide Biosynthesis Protein SpsA, Chain A"/>
    <property type="match status" value="1"/>
</dbReference>
<evidence type="ECO:0000256" key="4">
    <source>
        <dbReference type="ARBA" id="ARBA00022432"/>
    </source>
</evidence>
<dbReference type="AlphaFoldDB" id="A0A0G0PVC6"/>